<dbReference type="RefSeq" id="WP_102333071.1">
    <property type="nucleotide sequence ID" value="NZ_CP170590.1"/>
</dbReference>
<reference evidence="1" key="1">
    <citation type="submission" date="2016-07" db="EMBL/GenBank/DDBJ databases">
        <authorList>
            <person name="Kauffman K."/>
            <person name="Arevalo P."/>
            <person name="Polz M.F."/>
        </authorList>
    </citation>
    <scope>NUCLEOTIDE SEQUENCE</scope>
    <source>
        <strain evidence="1">10N.222.46.E12</strain>
    </source>
</reference>
<reference evidence="1" key="2">
    <citation type="journal article" date="2018" name="Nature">
        <title>A major lineage of non-tailed dsDNA viruses as unrecognized killers of marine bacteria.</title>
        <authorList>
            <person name="Kauffman K.M."/>
            <person name="Hussain F.A."/>
            <person name="Yang J."/>
            <person name="Arevalo P."/>
            <person name="Brown J.M."/>
            <person name="Chang W.K."/>
            <person name="VanInsberghe D."/>
            <person name="Elsherbini J."/>
            <person name="Sharma R.S."/>
            <person name="Cutler M.B."/>
            <person name="Kelly L."/>
            <person name="Polz M.F."/>
        </authorList>
    </citation>
    <scope>NUCLEOTIDE SEQUENCE</scope>
    <source>
        <strain evidence="1">10N.222.46.E12</strain>
    </source>
</reference>
<dbReference type="AlphaFoldDB" id="A0A7Z1MDW8"/>
<accession>A0A7Z1MDW8</accession>
<dbReference type="EMBL" id="MDBS01000078">
    <property type="protein sequence ID" value="PMP22472.1"/>
    <property type="molecule type" value="Genomic_DNA"/>
</dbReference>
<dbReference type="InterPro" id="IPR014114">
    <property type="entry name" value="TraW"/>
</dbReference>
<gene>
    <name evidence="1" type="ORF">BCS90_06520</name>
</gene>
<comment type="caution">
    <text evidence="1">The sequence shown here is derived from an EMBL/GenBank/DDBJ whole genome shotgun (WGS) entry which is preliminary data.</text>
</comment>
<sequence>MIVPSHSSLTPTALLKVVSVTLLTIAPTALGQQFGRQGELFPIAEVDMLQWINNRLTHLEATGETAKMQQQFVESVENSVRRPTPVKGLTTTTAPNTFYIDPSLKLATDIKDAQGNLLYAKGVIINPFDTDTWPVDIPKQSFDYSHVIVFLDGDDPRQRAWAKQYRADKPIKWTLTNGSPEDVAKEFDARIYFDQQGHYSRQFQISHIPSLIEQDGARWKITEIDVTPFTTAMNKSETEIK</sequence>
<dbReference type="NCBIfam" id="TIGR02743">
    <property type="entry name" value="TraW"/>
    <property type="match status" value="1"/>
</dbReference>
<protein>
    <submittedName>
        <fullName evidence="1">Type-F conjugative transfer system protein TraW</fullName>
    </submittedName>
</protein>
<evidence type="ECO:0000313" key="1">
    <source>
        <dbReference type="EMBL" id="PMP22472.1"/>
    </source>
</evidence>
<proteinExistence type="predicted"/>
<organism evidence="1">
    <name type="scientific">Vibrio cyclitrophicus</name>
    <dbReference type="NCBI Taxonomy" id="47951"/>
    <lineage>
        <taxon>Bacteria</taxon>
        <taxon>Pseudomonadati</taxon>
        <taxon>Pseudomonadota</taxon>
        <taxon>Gammaproteobacteria</taxon>
        <taxon>Vibrionales</taxon>
        <taxon>Vibrionaceae</taxon>
        <taxon>Vibrio</taxon>
    </lineage>
</organism>
<name>A0A7Z1MDW8_9VIBR</name>